<dbReference type="SUPFAM" id="SSF55729">
    <property type="entry name" value="Acyl-CoA N-acyltransferases (Nat)"/>
    <property type="match status" value="1"/>
</dbReference>
<dbReference type="InterPro" id="IPR053144">
    <property type="entry name" value="Acetyltransferase_Butenolide"/>
</dbReference>
<dbReference type="Gene3D" id="3.40.630.30">
    <property type="match status" value="1"/>
</dbReference>
<sequence length="140" mass="16188">MHFLSDLGEDLARWRELAALYRLTLGPRQVKELQQAFRQSAIRCFVFDDNGQLIGAGRAISDGVYYTIIFDVVVYPTYQKMGIGTQIMQYLLERNQAKYVWLQAVPGKEAFYEKLGFARLKTAMGLYPHPEVQRKQGYIE</sequence>
<feature type="domain" description="N-acetyltransferase" evidence="1">
    <location>
        <begin position="1"/>
        <end position="140"/>
    </location>
</feature>
<name>A0A1I3NG89_9BACL</name>
<dbReference type="InterPro" id="IPR016181">
    <property type="entry name" value="Acyl_CoA_acyltransferase"/>
</dbReference>
<evidence type="ECO:0000259" key="1">
    <source>
        <dbReference type="PROSITE" id="PS51186"/>
    </source>
</evidence>
<dbReference type="PANTHER" id="PTHR43233">
    <property type="entry name" value="FAMILY N-ACETYLTRANSFERASE, PUTATIVE (AFU_ORTHOLOGUE AFUA_6G03350)-RELATED"/>
    <property type="match status" value="1"/>
</dbReference>
<dbReference type="PANTHER" id="PTHR43233:SF1">
    <property type="entry name" value="FAMILY N-ACETYLTRANSFERASE, PUTATIVE (AFU_ORTHOLOGUE AFUA_6G03350)-RELATED"/>
    <property type="match status" value="1"/>
</dbReference>
<dbReference type="STRING" id="46223.SAMN05421852_104131"/>
<dbReference type="Pfam" id="PF13508">
    <property type="entry name" value="Acetyltransf_7"/>
    <property type="match status" value="1"/>
</dbReference>
<dbReference type="RefSeq" id="WP_093228887.1">
    <property type="nucleotide sequence ID" value="NZ_FORR01000004.1"/>
</dbReference>
<keyword evidence="2" id="KW-0808">Transferase</keyword>
<keyword evidence="3" id="KW-1185">Reference proteome</keyword>
<evidence type="ECO:0000313" key="2">
    <source>
        <dbReference type="EMBL" id="SFJ08311.1"/>
    </source>
</evidence>
<dbReference type="EMBL" id="FORR01000004">
    <property type="protein sequence ID" value="SFJ08311.1"/>
    <property type="molecule type" value="Genomic_DNA"/>
</dbReference>
<proteinExistence type="predicted"/>
<evidence type="ECO:0000313" key="3">
    <source>
        <dbReference type="Proteomes" id="UP000199545"/>
    </source>
</evidence>
<dbReference type="Proteomes" id="UP000199545">
    <property type="component" value="Unassembled WGS sequence"/>
</dbReference>
<organism evidence="2 3">
    <name type="scientific">Thermoflavimicrobium dichotomicum</name>
    <dbReference type="NCBI Taxonomy" id="46223"/>
    <lineage>
        <taxon>Bacteria</taxon>
        <taxon>Bacillati</taxon>
        <taxon>Bacillota</taxon>
        <taxon>Bacilli</taxon>
        <taxon>Bacillales</taxon>
        <taxon>Thermoactinomycetaceae</taxon>
        <taxon>Thermoflavimicrobium</taxon>
    </lineage>
</organism>
<dbReference type="PROSITE" id="PS51186">
    <property type="entry name" value="GNAT"/>
    <property type="match status" value="1"/>
</dbReference>
<dbReference type="GO" id="GO:0016747">
    <property type="term" value="F:acyltransferase activity, transferring groups other than amino-acyl groups"/>
    <property type="evidence" value="ECO:0007669"/>
    <property type="project" value="InterPro"/>
</dbReference>
<accession>A0A1I3NG89</accession>
<reference evidence="2 3" key="1">
    <citation type="submission" date="2016-10" db="EMBL/GenBank/DDBJ databases">
        <authorList>
            <person name="de Groot N.N."/>
        </authorList>
    </citation>
    <scope>NUCLEOTIDE SEQUENCE [LARGE SCALE GENOMIC DNA]</scope>
    <source>
        <strain evidence="2 3">DSM 44778</strain>
    </source>
</reference>
<dbReference type="CDD" id="cd04301">
    <property type="entry name" value="NAT_SF"/>
    <property type="match status" value="1"/>
</dbReference>
<dbReference type="InterPro" id="IPR000182">
    <property type="entry name" value="GNAT_dom"/>
</dbReference>
<dbReference type="AlphaFoldDB" id="A0A1I3NG89"/>
<gene>
    <name evidence="2" type="ORF">SAMN05421852_104131</name>
</gene>
<dbReference type="OrthoDB" id="9775804at2"/>
<protein>
    <submittedName>
        <fullName evidence="2">Predicted N-acetyltransferase YhbS</fullName>
    </submittedName>
</protein>